<protein>
    <recommendedName>
        <fullName evidence="1">Heterogeneous nuclear ribonucleoprotein Q acidic domain-containing protein</fullName>
    </recommendedName>
</protein>
<dbReference type="Ensembl" id="ENSNNAT00000010942.1">
    <property type="protein sequence ID" value="ENSNNAP00000010457.1"/>
    <property type="gene ID" value="ENSNNAG00000006989.1"/>
</dbReference>
<reference evidence="2" key="2">
    <citation type="submission" date="2025-09" db="UniProtKB">
        <authorList>
            <consortium name="Ensembl"/>
        </authorList>
    </citation>
    <scope>IDENTIFICATION</scope>
</reference>
<dbReference type="OrthoDB" id="3800936at2759"/>
<evidence type="ECO:0000259" key="1">
    <source>
        <dbReference type="Pfam" id="PF18360"/>
    </source>
</evidence>
<dbReference type="Pfam" id="PF18360">
    <property type="entry name" value="hnRNP_Q_AcD"/>
    <property type="match status" value="1"/>
</dbReference>
<evidence type="ECO:0000313" key="2">
    <source>
        <dbReference type="Ensembl" id="ENSNNAP00000010457.1"/>
    </source>
</evidence>
<name>A0A8C7DUI5_NAJNA</name>
<accession>A0A8C7DUI5</accession>
<feature type="domain" description="Heterogeneous nuclear ribonucleoprotein Q acidic" evidence="1">
    <location>
        <begin position="69"/>
        <end position="120"/>
    </location>
</feature>
<reference evidence="2" key="1">
    <citation type="submission" date="2025-08" db="UniProtKB">
        <authorList>
            <consortium name="Ensembl"/>
        </authorList>
    </citation>
    <scope>IDENTIFICATION</scope>
</reference>
<proteinExistence type="predicted"/>
<keyword evidence="3" id="KW-1185">Reference proteome</keyword>
<sequence length="131" mass="14293">MATEPVVKKIGIPPLSLTIHHICLSHTQISEHMTSDHVNGIGTEEPMHTSASVTHPEHFQTLNGALDAGLPQKVAKKLGEVYHAGLVAHSDLDERASGALKEFNEEDALAMLQQFKASEQKCLLCKHLENI</sequence>
<evidence type="ECO:0000313" key="3">
    <source>
        <dbReference type="Proteomes" id="UP000694559"/>
    </source>
</evidence>
<dbReference type="GeneTree" id="ENSGT00900000143321"/>
<dbReference type="AlphaFoldDB" id="A0A8C7DUI5"/>
<dbReference type="Proteomes" id="UP000694559">
    <property type="component" value="Unplaced"/>
</dbReference>
<dbReference type="InterPro" id="IPR041337">
    <property type="entry name" value="hnRNP_Q_AcD"/>
</dbReference>
<organism evidence="2 3">
    <name type="scientific">Naja naja</name>
    <name type="common">Indian cobra</name>
    <dbReference type="NCBI Taxonomy" id="35670"/>
    <lineage>
        <taxon>Eukaryota</taxon>
        <taxon>Metazoa</taxon>
        <taxon>Chordata</taxon>
        <taxon>Craniata</taxon>
        <taxon>Vertebrata</taxon>
        <taxon>Euteleostomi</taxon>
        <taxon>Lepidosauria</taxon>
        <taxon>Squamata</taxon>
        <taxon>Bifurcata</taxon>
        <taxon>Unidentata</taxon>
        <taxon>Episquamata</taxon>
        <taxon>Toxicofera</taxon>
        <taxon>Serpentes</taxon>
        <taxon>Colubroidea</taxon>
        <taxon>Elapidae</taxon>
        <taxon>Elapinae</taxon>
        <taxon>Naja</taxon>
    </lineage>
</organism>